<reference evidence="5" key="1">
    <citation type="submission" date="2021-01" db="EMBL/GenBank/DDBJ databases">
        <authorList>
            <person name="Corre E."/>
            <person name="Pelletier E."/>
            <person name="Niang G."/>
            <person name="Scheremetjew M."/>
            <person name="Finn R."/>
            <person name="Kale V."/>
            <person name="Holt S."/>
            <person name="Cochrane G."/>
            <person name="Meng A."/>
            <person name="Brown T."/>
            <person name="Cohen L."/>
        </authorList>
    </citation>
    <scope>NUCLEOTIDE SEQUENCE</scope>
    <source>
        <strain evidence="5">CCMP 769</strain>
    </source>
</reference>
<feature type="compositionally biased region" description="Acidic residues" evidence="1">
    <location>
        <begin position="677"/>
        <end position="692"/>
    </location>
</feature>
<dbReference type="SMART" id="SM00582">
    <property type="entry name" value="RPR"/>
    <property type="match status" value="1"/>
</dbReference>
<dbReference type="PANTHER" id="PTHR15921:SF3">
    <property type="entry name" value="PRE-MRNA CLEAVAGE COMPLEX 2 PROTEIN PCF11"/>
    <property type="match status" value="1"/>
</dbReference>
<dbReference type="Pfam" id="PF04818">
    <property type="entry name" value="CID"/>
    <property type="match status" value="1"/>
</dbReference>
<feature type="compositionally biased region" description="Polar residues" evidence="1">
    <location>
        <begin position="291"/>
        <end position="316"/>
    </location>
</feature>
<dbReference type="GO" id="GO:0005849">
    <property type="term" value="C:mRNA cleavage factor complex"/>
    <property type="evidence" value="ECO:0007669"/>
    <property type="project" value="TreeGrafter"/>
</dbReference>
<name>A0A7S3EHN5_9RHOD</name>
<dbReference type="EMBL" id="HBHW01029727">
    <property type="protein sequence ID" value="CAE0055031.1"/>
    <property type="molecule type" value="Transcribed_RNA"/>
</dbReference>
<evidence type="ECO:0000313" key="4">
    <source>
        <dbReference type="EMBL" id="CAE0055027.1"/>
    </source>
</evidence>
<dbReference type="AlphaFoldDB" id="A0A7S3EHN5"/>
<feature type="region of interest" description="Disordered" evidence="1">
    <location>
        <begin position="370"/>
        <end position="389"/>
    </location>
</feature>
<dbReference type="EMBL" id="HBHW01029726">
    <property type="protein sequence ID" value="CAE0055030.1"/>
    <property type="molecule type" value="Transcribed_RNA"/>
</dbReference>
<evidence type="ECO:0000259" key="2">
    <source>
        <dbReference type="PROSITE" id="PS51391"/>
    </source>
</evidence>
<dbReference type="Gene3D" id="1.25.40.90">
    <property type="match status" value="1"/>
</dbReference>
<feature type="compositionally biased region" description="Polar residues" evidence="1">
    <location>
        <begin position="592"/>
        <end position="602"/>
    </location>
</feature>
<evidence type="ECO:0000313" key="7">
    <source>
        <dbReference type="EMBL" id="CAE0055031.1"/>
    </source>
</evidence>
<dbReference type="GO" id="GO:0031124">
    <property type="term" value="P:mRNA 3'-end processing"/>
    <property type="evidence" value="ECO:0007669"/>
    <property type="project" value="InterPro"/>
</dbReference>
<sequence>MMGKRNEIDLSSLSSFEEAPAREFDDLLAELTVNSRPVIHFLTSVAADNSAHVNAISFVLEWRIYHSSSDKRLPLLYLLDSIVKNVGYAYNSRIAENIVETFTNAYEFSSLELRQVMKTLLNTWFGLFETSICDAILVRLNEMDKAGVKAGLVYVNPRALRKPGGLKQIQQRKILEQKLRVSRAKQKTDAKAIRGDDSNPNVKVGDVDASDLSLSIDGLDYNNVEKQTESLVKEIAEGLLKKEQPSEEKITKLKRLVNYQLKRAKDDMTVEGLNALVVMIRQLEGDKTSEEPSQTLATSSEDGPAEQSEQSKQISQLDEKDGRQSTSPDSRAIGTATDNVSKNSGGLRVGEGGEQARSQIAAEHQAIGTGYGLGRGQSEGVPASHQGSSIDTAQIASLLSQSVTGGTQISPSSSRTVAQSGSHNQLGGIQPLSAVDADRLGTLSALASSAGVTPETLIQLLEMTQGQPQIPPLQAQPVGIQQSVPVQQQPSPASTDSLVSLLQKQLSSLLDPSAQNAADLMAMMQGSTQYVVPTNAGNPAPTVVKADQSGALWGQAPSTAQHPVAPQAAQYSATGGFPFVNLQAQMPFSTEPSAALTENGTAKNEVRTDAPASSKRKESRRERAKGSSTGKRHGKKSGKGRNRNWSRYRRETHADADEGAEDPEGWLAALQEQQEQLGDEEDGEIIEEGEVE</sequence>
<dbReference type="EMBL" id="HBHW01029728">
    <property type="protein sequence ID" value="CAE0055032.1"/>
    <property type="molecule type" value="Transcribed_RNA"/>
</dbReference>
<dbReference type="InterPro" id="IPR045154">
    <property type="entry name" value="PCF11-like"/>
</dbReference>
<dbReference type="InterPro" id="IPR006569">
    <property type="entry name" value="CID_dom"/>
</dbReference>
<feature type="region of interest" description="Disordered" evidence="1">
    <location>
        <begin position="285"/>
        <end position="358"/>
    </location>
</feature>
<dbReference type="EMBL" id="HBHW01029722">
    <property type="protein sequence ID" value="CAE0055026.1"/>
    <property type="molecule type" value="Transcribed_RNA"/>
</dbReference>
<feature type="compositionally biased region" description="Basic residues" evidence="1">
    <location>
        <begin position="630"/>
        <end position="647"/>
    </location>
</feature>
<accession>A0A7S3EHN5</accession>
<protein>
    <recommendedName>
        <fullName evidence="2">CID domain-containing protein</fullName>
    </recommendedName>
</protein>
<dbReference type="GO" id="GO:0000993">
    <property type="term" value="F:RNA polymerase II complex binding"/>
    <property type="evidence" value="ECO:0007669"/>
    <property type="project" value="InterPro"/>
</dbReference>
<dbReference type="CDD" id="cd16982">
    <property type="entry name" value="CID_Pcf11"/>
    <property type="match status" value="1"/>
</dbReference>
<dbReference type="EMBL" id="HBHW01029724">
    <property type="protein sequence ID" value="CAE0055028.1"/>
    <property type="molecule type" value="Transcribed_RNA"/>
</dbReference>
<evidence type="ECO:0000313" key="3">
    <source>
        <dbReference type="EMBL" id="CAE0055026.1"/>
    </source>
</evidence>
<dbReference type="SUPFAM" id="SSF48464">
    <property type="entry name" value="ENTH/VHS domain"/>
    <property type="match status" value="1"/>
</dbReference>
<evidence type="ECO:0000313" key="5">
    <source>
        <dbReference type="EMBL" id="CAE0055028.1"/>
    </source>
</evidence>
<dbReference type="InterPro" id="IPR047415">
    <property type="entry name" value="Pcf11_CID"/>
</dbReference>
<evidence type="ECO:0000313" key="6">
    <source>
        <dbReference type="EMBL" id="CAE0055030.1"/>
    </source>
</evidence>
<evidence type="ECO:0000256" key="1">
    <source>
        <dbReference type="SAM" id="MobiDB-lite"/>
    </source>
</evidence>
<feature type="region of interest" description="Disordered" evidence="1">
    <location>
        <begin position="404"/>
        <end position="425"/>
    </location>
</feature>
<organism evidence="5">
    <name type="scientific">Rhodosorus marinus</name>
    <dbReference type="NCBI Taxonomy" id="101924"/>
    <lineage>
        <taxon>Eukaryota</taxon>
        <taxon>Rhodophyta</taxon>
        <taxon>Stylonematophyceae</taxon>
        <taxon>Stylonematales</taxon>
        <taxon>Stylonemataceae</taxon>
        <taxon>Rhodosorus</taxon>
    </lineage>
</organism>
<feature type="compositionally biased region" description="Basic and acidic residues" evidence="1">
    <location>
        <begin position="615"/>
        <end position="625"/>
    </location>
</feature>
<gene>
    <name evidence="3" type="ORF">RMAR00112_LOCUS23055</name>
    <name evidence="4" type="ORF">RMAR00112_LOCUS23056</name>
    <name evidence="5" type="ORF">RMAR00112_LOCUS23057</name>
    <name evidence="6" type="ORF">RMAR00112_LOCUS23059</name>
    <name evidence="7" type="ORF">RMAR00112_LOCUS23060</name>
    <name evidence="8" type="ORF">RMAR00112_LOCUS23061</name>
</gene>
<evidence type="ECO:0000313" key="8">
    <source>
        <dbReference type="EMBL" id="CAE0055032.1"/>
    </source>
</evidence>
<dbReference type="GO" id="GO:0003729">
    <property type="term" value="F:mRNA binding"/>
    <property type="evidence" value="ECO:0007669"/>
    <property type="project" value="InterPro"/>
</dbReference>
<dbReference type="GO" id="GO:0005737">
    <property type="term" value="C:cytoplasm"/>
    <property type="evidence" value="ECO:0007669"/>
    <property type="project" value="TreeGrafter"/>
</dbReference>
<dbReference type="EMBL" id="HBHW01029723">
    <property type="protein sequence ID" value="CAE0055027.1"/>
    <property type="molecule type" value="Transcribed_RNA"/>
</dbReference>
<feature type="region of interest" description="Disordered" evidence="1">
    <location>
        <begin position="592"/>
        <end position="692"/>
    </location>
</feature>
<dbReference type="GO" id="GO:0006369">
    <property type="term" value="P:termination of RNA polymerase II transcription"/>
    <property type="evidence" value="ECO:0007669"/>
    <property type="project" value="InterPro"/>
</dbReference>
<feature type="domain" description="CID" evidence="2">
    <location>
        <begin position="16"/>
        <end position="144"/>
    </location>
</feature>
<dbReference type="PANTHER" id="PTHR15921">
    <property type="entry name" value="PRE-MRNA CLEAVAGE COMPLEX II"/>
    <property type="match status" value="1"/>
</dbReference>
<dbReference type="PROSITE" id="PS51391">
    <property type="entry name" value="CID"/>
    <property type="match status" value="1"/>
</dbReference>
<dbReference type="InterPro" id="IPR008942">
    <property type="entry name" value="ENTH_VHS"/>
</dbReference>
<proteinExistence type="predicted"/>